<evidence type="ECO:0000313" key="4">
    <source>
        <dbReference type="Proteomes" id="UP001164305"/>
    </source>
</evidence>
<evidence type="ECO:0008006" key="5">
    <source>
        <dbReference type="Google" id="ProtNLM"/>
    </source>
</evidence>
<name>A0ABY6G1P1_9MICO</name>
<keyword evidence="4" id="KW-1185">Reference proteome</keyword>
<keyword evidence="2" id="KW-0472">Membrane</keyword>
<proteinExistence type="predicted"/>
<organism evidence="3 4">
    <name type="scientific">Brachybacterium huguangmaarense</name>
    <dbReference type="NCBI Taxonomy" id="1652028"/>
    <lineage>
        <taxon>Bacteria</taxon>
        <taxon>Bacillati</taxon>
        <taxon>Actinomycetota</taxon>
        <taxon>Actinomycetes</taxon>
        <taxon>Micrococcales</taxon>
        <taxon>Dermabacteraceae</taxon>
        <taxon>Brachybacterium</taxon>
    </lineage>
</organism>
<dbReference type="Proteomes" id="UP001164305">
    <property type="component" value="Chromosome"/>
</dbReference>
<reference evidence="3" key="1">
    <citation type="submission" date="2022-10" db="EMBL/GenBank/DDBJ databases">
        <title>Whole-Genome Sequencing of Brachybacterium huguangmaarense BRM-3, Isolated from Betula schmidtii.</title>
        <authorList>
            <person name="Haam D."/>
        </authorList>
    </citation>
    <scope>NUCLEOTIDE SEQUENCE</scope>
    <source>
        <strain evidence="3">BRM-3</strain>
    </source>
</reference>
<feature type="transmembrane region" description="Helical" evidence="2">
    <location>
        <begin position="72"/>
        <end position="93"/>
    </location>
</feature>
<keyword evidence="2" id="KW-0812">Transmembrane</keyword>
<evidence type="ECO:0000256" key="1">
    <source>
        <dbReference type="SAM" id="MobiDB-lite"/>
    </source>
</evidence>
<feature type="region of interest" description="Disordered" evidence="1">
    <location>
        <begin position="233"/>
        <end position="262"/>
    </location>
</feature>
<keyword evidence="2" id="KW-1133">Transmembrane helix</keyword>
<dbReference type="EMBL" id="CP107020">
    <property type="protein sequence ID" value="UYG17125.1"/>
    <property type="molecule type" value="Genomic_DNA"/>
</dbReference>
<gene>
    <name evidence="3" type="ORF">BRM3_01425</name>
</gene>
<sequence length="262" mass="28383">MSAGAPAPRRTRRGQLLVGASLGARYLPAALVGLPIVSLVLSPLGAAAVQQWVLRPAVRVRLGGAVHAADTLGVQLLVAFVLLWALLALWALLPIVLSRRLVLLDPEHGTLSRRRGLRRLPDRPVADVVWAVGEADRDAVALIGLLPGGAHPGDDREAEQWVIPHIGWDDASFDGLRALQEAAGLSVSPPRPVLAAAARRRRRTAAHRVLAERYDIPWRPEYEDPAEFERELDHVRRVLGGKESTRPEDPPPSDPGRPGTRG</sequence>
<protein>
    <recommendedName>
        <fullName evidence="5">DUF4129 domain-containing protein</fullName>
    </recommendedName>
</protein>
<feature type="transmembrane region" description="Helical" evidence="2">
    <location>
        <begin position="26"/>
        <end position="52"/>
    </location>
</feature>
<dbReference type="RefSeq" id="WP_263594334.1">
    <property type="nucleotide sequence ID" value="NZ_CP107020.1"/>
</dbReference>
<accession>A0ABY6G1P1</accession>
<evidence type="ECO:0000256" key="2">
    <source>
        <dbReference type="SAM" id="Phobius"/>
    </source>
</evidence>
<evidence type="ECO:0000313" key="3">
    <source>
        <dbReference type="EMBL" id="UYG17125.1"/>
    </source>
</evidence>